<dbReference type="PANTHER" id="PTHR47396:SF1">
    <property type="entry name" value="ATP-DEPENDENT HELICASE IRC3-RELATED"/>
    <property type="match status" value="1"/>
</dbReference>
<dbReference type="InterPro" id="IPR050742">
    <property type="entry name" value="Helicase_Restrict-Modif_Enz"/>
</dbReference>
<dbReference type="Pfam" id="PF00271">
    <property type="entry name" value="Helicase_C"/>
    <property type="match status" value="1"/>
</dbReference>
<evidence type="ECO:0000259" key="2">
    <source>
        <dbReference type="PROSITE" id="PS50937"/>
    </source>
</evidence>
<evidence type="ECO:0000313" key="5">
    <source>
        <dbReference type="EMBL" id="QXQ12920.1"/>
    </source>
</evidence>
<evidence type="ECO:0000259" key="4">
    <source>
        <dbReference type="PROSITE" id="PS51194"/>
    </source>
</evidence>
<evidence type="ECO:0000313" key="6">
    <source>
        <dbReference type="Proteomes" id="UP000887023"/>
    </source>
</evidence>
<keyword evidence="6" id="KW-1185">Reference proteome</keyword>
<dbReference type="Pfam" id="PF04851">
    <property type="entry name" value="ResIII"/>
    <property type="match status" value="1"/>
</dbReference>
<gene>
    <name evidence="5" type="ORF">KV203_13475</name>
</gene>
<dbReference type="InterPro" id="IPR009061">
    <property type="entry name" value="DNA-bd_dom_put_sf"/>
</dbReference>
<dbReference type="InterPro" id="IPR006935">
    <property type="entry name" value="Helicase/UvrB_N"/>
</dbReference>
<evidence type="ECO:0000259" key="3">
    <source>
        <dbReference type="PROSITE" id="PS51192"/>
    </source>
</evidence>
<dbReference type="RefSeq" id="WP_066470500.1">
    <property type="nucleotide sequence ID" value="NZ_CBCRUZ010000002.1"/>
</dbReference>
<feature type="domain" description="Helicase C-terminal" evidence="4">
    <location>
        <begin position="331"/>
        <end position="501"/>
    </location>
</feature>
<keyword evidence="5" id="KW-0347">Helicase</keyword>
<dbReference type="Gene3D" id="3.40.50.300">
    <property type="entry name" value="P-loop containing nucleotide triphosphate hydrolases"/>
    <property type="match status" value="2"/>
</dbReference>
<dbReference type="Gene3D" id="1.10.1660.10">
    <property type="match status" value="1"/>
</dbReference>
<sequence length="684" mass="75717">MTDQYDDYLTIAQAAAYVGVSPATLRRWDAGGRLTAARRPGSQYRYYRIADLEPFRLEYGVADKAKDVVGGFFEAASPHIVGNPHLREPQKEAHEATLVHFATNSTPAIIQLPVGCGKTGVAAILPFGLSHKRTLVIAPNTTIREGLYADLNISNASCFWKKAGVLDSFTAGPYTALVDGPKANMDDCVNSHIVVANIQQLASSADRWLSQFPSDFFDLVVIDEGHHVAAESWQKVVRAFPSARFVSLTATPFRADNKDLLGELVYRYPFARAMLNGYIKHIVSASAHPAEITFTARGETDTYTLDQILDLKEEAWFRRGVALSDECNRHIAEKAVEKLQSLRAATGFPHQIAASAMSIDHADQVRAIFQEMGLQAETIHSNLADDRKAAVLAKLRNNQIDVIVQVAMLGEGFDHPPLSVAAIFRPYRSLSPYIQFVGRVMRTIDLNDPNSPNNQGFVVSHVGLNNEEQWDEFRDLDAQDQQIVRGWARGEGADSTGRSNSGPDQVAQRFDDPVAQDERLSHFLSRSFLDPDDDRVIEEMLDTPGPGGFTYRALGITADVLRAQLTHRKEHEEEPADSMPVQPQVKRQTLRSRLDSRSKSIHQRILTDLGLARAGFNISRSVNGVRGNNADALYAVLNREINTFAGQGKKSRDKWTLDQLQAAYDSLDEIGDQVAATIREAIKE</sequence>
<dbReference type="EMBL" id="CP079105">
    <property type="protein sequence ID" value="QXQ12920.1"/>
    <property type="molecule type" value="Genomic_DNA"/>
</dbReference>
<dbReference type="Pfam" id="PF00376">
    <property type="entry name" value="MerR"/>
    <property type="match status" value="1"/>
</dbReference>
<dbReference type="PROSITE" id="PS51194">
    <property type="entry name" value="HELICASE_CTER"/>
    <property type="match status" value="1"/>
</dbReference>
<organism evidence="5 6">
    <name type="scientific">Skermania pinensis</name>
    <dbReference type="NCBI Taxonomy" id="39122"/>
    <lineage>
        <taxon>Bacteria</taxon>
        <taxon>Bacillati</taxon>
        <taxon>Actinomycetota</taxon>
        <taxon>Actinomycetes</taxon>
        <taxon>Mycobacteriales</taxon>
        <taxon>Gordoniaceae</taxon>
        <taxon>Skermania</taxon>
    </lineage>
</organism>
<name>A0ABX8S8N8_9ACTN</name>
<dbReference type="GO" id="GO:0004386">
    <property type="term" value="F:helicase activity"/>
    <property type="evidence" value="ECO:0007669"/>
    <property type="project" value="UniProtKB-KW"/>
</dbReference>
<keyword evidence="5" id="KW-0378">Hydrolase</keyword>
<dbReference type="Proteomes" id="UP000887023">
    <property type="component" value="Chromosome"/>
</dbReference>
<dbReference type="InterPro" id="IPR001650">
    <property type="entry name" value="Helicase_C-like"/>
</dbReference>
<evidence type="ECO:0000256" key="1">
    <source>
        <dbReference type="SAM" id="MobiDB-lite"/>
    </source>
</evidence>
<dbReference type="SUPFAM" id="SSF46955">
    <property type="entry name" value="Putative DNA-binding domain"/>
    <property type="match status" value="1"/>
</dbReference>
<keyword evidence="5" id="KW-0547">Nucleotide-binding</keyword>
<dbReference type="InterPro" id="IPR027417">
    <property type="entry name" value="P-loop_NTPase"/>
</dbReference>
<feature type="domain" description="Helicase ATP-binding" evidence="3">
    <location>
        <begin position="99"/>
        <end position="270"/>
    </location>
</feature>
<accession>A0ABX8S8N8</accession>
<dbReference type="PANTHER" id="PTHR47396">
    <property type="entry name" value="TYPE I RESTRICTION ENZYME ECOKI R PROTEIN"/>
    <property type="match status" value="1"/>
</dbReference>
<dbReference type="InterPro" id="IPR000551">
    <property type="entry name" value="MerR-type_HTH_dom"/>
</dbReference>
<dbReference type="PROSITE" id="PS51192">
    <property type="entry name" value="HELICASE_ATP_BIND_1"/>
    <property type="match status" value="1"/>
</dbReference>
<proteinExistence type="predicted"/>
<dbReference type="PROSITE" id="PS50937">
    <property type="entry name" value="HTH_MERR_2"/>
    <property type="match status" value="1"/>
</dbReference>
<dbReference type="InterPro" id="IPR014001">
    <property type="entry name" value="Helicase_ATP-bd"/>
</dbReference>
<dbReference type="SMART" id="SM00490">
    <property type="entry name" value="HELICc"/>
    <property type="match status" value="1"/>
</dbReference>
<feature type="region of interest" description="Disordered" evidence="1">
    <location>
        <begin position="489"/>
        <end position="508"/>
    </location>
</feature>
<dbReference type="SUPFAM" id="SSF52540">
    <property type="entry name" value="P-loop containing nucleoside triphosphate hydrolases"/>
    <property type="match status" value="1"/>
</dbReference>
<keyword evidence="5" id="KW-0067">ATP-binding</keyword>
<protein>
    <submittedName>
        <fullName evidence="5">DEAD/DEAH box helicase family protein</fullName>
    </submittedName>
</protein>
<reference evidence="5" key="1">
    <citation type="submission" date="2021-07" db="EMBL/GenBank/DDBJ databases">
        <title>Candidatus Kaistella beijingensis sp. nov. isolated from a municipal wastewater treatment plant is involved in sludge foaming.</title>
        <authorList>
            <person name="Song Y."/>
            <person name="Liu S.-J."/>
        </authorList>
    </citation>
    <scope>NUCLEOTIDE SEQUENCE</scope>
    <source>
        <strain evidence="5">DSM 43998</strain>
    </source>
</reference>
<dbReference type="SMART" id="SM00487">
    <property type="entry name" value="DEXDc"/>
    <property type="match status" value="1"/>
</dbReference>
<feature type="domain" description="HTH merR-type" evidence="2">
    <location>
        <begin position="8"/>
        <end position="53"/>
    </location>
</feature>